<evidence type="ECO:0000259" key="1">
    <source>
        <dbReference type="Pfam" id="PF12697"/>
    </source>
</evidence>
<dbReference type="AlphaFoldDB" id="A0A9P7AVS7"/>
<evidence type="ECO:0000313" key="2">
    <source>
        <dbReference type="EMBL" id="KAG0647787.1"/>
    </source>
</evidence>
<dbReference type="Gene3D" id="3.40.50.1820">
    <property type="entry name" value="alpha/beta hydrolase"/>
    <property type="match status" value="1"/>
</dbReference>
<proteinExistence type="predicted"/>
<dbReference type="PANTHER" id="PTHR37017">
    <property type="entry name" value="AB HYDROLASE-1 DOMAIN-CONTAINING PROTEIN-RELATED"/>
    <property type="match status" value="1"/>
</dbReference>
<gene>
    <name evidence="2" type="ORF">D0Z07_6870</name>
</gene>
<protein>
    <recommendedName>
        <fullName evidence="1">AB hydrolase-1 domain-containing protein</fullName>
    </recommendedName>
</protein>
<dbReference type="EMBL" id="VNKQ01000012">
    <property type="protein sequence ID" value="KAG0647787.1"/>
    <property type="molecule type" value="Genomic_DNA"/>
</dbReference>
<keyword evidence="3" id="KW-1185">Reference proteome</keyword>
<evidence type="ECO:0000313" key="3">
    <source>
        <dbReference type="Proteomes" id="UP000785200"/>
    </source>
</evidence>
<dbReference type="InterPro" id="IPR000073">
    <property type="entry name" value="AB_hydrolase_1"/>
</dbReference>
<dbReference type="OrthoDB" id="408373at2759"/>
<dbReference type="PANTHER" id="PTHR37017:SF3">
    <property type="entry name" value="AB HYDROLASE-1 DOMAIN-CONTAINING PROTEIN"/>
    <property type="match status" value="1"/>
</dbReference>
<dbReference type="SUPFAM" id="SSF53474">
    <property type="entry name" value="alpha/beta-Hydrolases"/>
    <property type="match status" value="1"/>
</dbReference>
<sequence>MSHKPTLILVPGAWHGPNTWDKVTALLEAQQYKCITVDLPSANSDPSATLLDDVNAVRGPIVTETEQGRDVVVVVHSYGGFVGPSAIKGLTRPKDGSSSKTQSGHVIGLAYISSGFAPTGVAFLEALGGNHRRSGRSMSRVGSPS</sequence>
<feature type="domain" description="AB hydrolase-1" evidence="1">
    <location>
        <begin position="7"/>
        <end position="124"/>
    </location>
</feature>
<dbReference type="InterPro" id="IPR052897">
    <property type="entry name" value="Sec-Metab_Biosynth_Hydrolase"/>
</dbReference>
<accession>A0A9P7AVS7</accession>
<reference evidence="2" key="1">
    <citation type="submission" date="2019-07" db="EMBL/GenBank/DDBJ databases">
        <title>Hyphodiscus hymeniophilus genome sequencing and assembly.</title>
        <authorList>
            <person name="Kramer G."/>
            <person name="Nodwell J."/>
        </authorList>
    </citation>
    <scope>NUCLEOTIDE SEQUENCE</scope>
    <source>
        <strain evidence="2">ATCC 34498</strain>
    </source>
</reference>
<name>A0A9P7AVS7_9HELO</name>
<comment type="caution">
    <text evidence="2">The sequence shown here is derived from an EMBL/GenBank/DDBJ whole genome shotgun (WGS) entry which is preliminary data.</text>
</comment>
<dbReference type="InterPro" id="IPR029058">
    <property type="entry name" value="AB_hydrolase_fold"/>
</dbReference>
<dbReference type="Proteomes" id="UP000785200">
    <property type="component" value="Unassembled WGS sequence"/>
</dbReference>
<organism evidence="2 3">
    <name type="scientific">Hyphodiscus hymeniophilus</name>
    <dbReference type="NCBI Taxonomy" id="353542"/>
    <lineage>
        <taxon>Eukaryota</taxon>
        <taxon>Fungi</taxon>
        <taxon>Dikarya</taxon>
        <taxon>Ascomycota</taxon>
        <taxon>Pezizomycotina</taxon>
        <taxon>Leotiomycetes</taxon>
        <taxon>Helotiales</taxon>
        <taxon>Hyphodiscaceae</taxon>
        <taxon>Hyphodiscus</taxon>
    </lineage>
</organism>
<dbReference type="Pfam" id="PF12697">
    <property type="entry name" value="Abhydrolase_6"/>
    <property type="match status" value="1"/>
</dbReference>